<dbReference type="EMBL" id="LAZR01003216">
    <property type="protein sequence ID" value="KKN20705.1"/>
    <property type="molecule type" value="Genomic_DNA"/>
</dbReference>
<evidence type="ECO:0000313" key="1">
    <source>
        <dbReference type="EMBL" id="KKN20705.1"/>
    </source>
</evidence>
<comment type="caution">
    <text evidence="1">The sequence shown here is derived from an EMBL/GenBank/DDBJ whole genome shotgun (WGS) entry which is preliminary data.</text>
</comment>
<reference evidence="1" key="1">
    <citation type="journal article" date="2015" name="Nature">
        <title>Complex archaea that bridge the gap between prokaryotes and eukaryotes.</title>
        <authorList>
            <person name="Spang A."/>
            <person name="Saw J.H."/>
            <person name="Jorgensen S.L."/>
            <person name="Zaremba-Niedzwiedzka K."/>
            <person name="Martijn J."/>
            <person name="Lind A.E."/>
            <person name="van Eijk R."/>
            <person name="Schleper C."/>
            <person name="Guy L."/>
            <person name="Ettema T.J."/>
        </authorList>
    </citation>
    <scope>NUCLEOTIDE SEQUENCE</scope>
</reference>
<sequence>MIINNNNRDIWQFGEQYIDGDTGKDATSEEIVIFKQKVEEQRLVGAKMEKIHLQKEKEWHLKYDSLIWDFFEYEELGMDKEDLLHLDDEYLAYHLATYLFDRASGYGFEQLQTRHPNDWEKELDEIKQKFPDHWERALENYKCRNHDT</sequence>
<name>A0A0F9NMI3_9ZZZZ</name>
<proteinExistence type="predicted"/>
<accession>A0A0F9NMI3</accession>
<dbReference type="AlphaFoldDB" id="A0A0F9NMI3"/>
<organism evidence="1">
    <name type="scientific">marine sediment metagenome</name>
    <dbReference type="NCBI Taxonomy" id="412755"/>
    <lineage>
        <taxon>unclassified sequences</taxon>
        <taxon>metagenomes</taxon>
        <taxon>ecological metagenomes</taxon>
    </lineage>
</organism>
<protein>
    <submittedName>
        <fullName evidence="1">Uncharacterized protein</fullName>
    </submittedName>
</protein>
<gene>
    <name evidence="1" type="ORF">LCGC14_0932770</name>
</gene>